<feature type="transmembrane region" description="Helical" evidence="2">
    <location>
        <begin position="148"/>
        <end position="167"/>
    </location>
</feature>
<keyword evidence="2" id="KW-0472">Membrane</keyword>
<evidence type="ECO:0000313" key="5">
    <source>
        <dbReference type="Proteomes" id="UP000490800"/>
    </source>
</evidence>
<feature type="transmembrane region" description="Helical" evidence="2">
    <location>
        <begin position="78"/>
        <end position="111"/>
    </location>
</feature>
<sequence>MEQILLSLLILGAFVTDVHRSVIPNVLTCGGIAAGILYHVISGGWPGFVYSISGLGAGFLLILVLYLIGALGGGDVKLFAAIGALTGTMFVMACTVYSLLFAGIIGLVILLVKKDAKDRIFGIFGYLGAFVFMKDLSVWKNIRTADQLRFPFMYAVLPGVLTAYLYGEAMI</sequence>
<feature type="transmembrane region" description="Helical" evidence="2">
    <location>
        <begin position="55"/>
        <end position="72"/>
    </location>
</feature>
<dbReference type="GO" id="GO:0006465">
    <property type="term" value="P:signal peptide processing"/>
    <property type="evidence" value="ECO:0007669"/>
    <property type="project" value="TreeGrafter"/>
</dbReference>
<dbReference type="GO" id="GO:0005886">
    <property type="term" value="C:plasma membrane"/>
    <property type="evidence" value="ECO:0007669"/>
    <property type="project" value="TreeGrafter"/>
</dbReference>
<keyword evidence="2" id="KW-0812">Transmembrane</keyword>
<proteinExistence type="inferred from homology"/>
<dbReference type="InterPro" id="IPR000045">
    <property type="entry name" value="Prepilin_IV_endopep_pep"/>
</dbReference>
<dbReference type="InterPro" id="IPR050882">
    <property type="entry name" value="Prepilin_peptidase/N-MTase"/>
</dbReference>
<feature type="domain" description="Prepilin type IV endopeptidase peptidase" evidence="3">
    <location>
        <begin position="5"/>
        <end position="107"/>
    </location>
</feature>
<feature type="transmembrane region" description="Helical" evidence="2">
    <location>
        <begin position="30"/>
        <end position="48"/>
    </location>
</feature>
<name>A0A7X3FID3_9BACL</name>
<keyword evidence="5" id="KW-1185">Reference proteome</keyword>
<gene>
    <name evidence="4" type="ORF">EDM21_12485</name>
</gene>
<dbReference type="AlphaFoldDB" id="A0A7X3FID3"/>
<dbReference type="PANTHER" id="PTHR30487:SF0">
    <property type="entry name" value="PREPILIN LEADER PEPTIDASE_N-METHYLTRANSFERASE-RELATED"/>
    <property type="match status" value="1"/>
</dbReference>
<dbReference type="Gene3D" id="1.20.120.1220">
    <property type="match status" value="1"/>
</dbReference>
<evidence type="ECO:0000256" key="1">
    <source>
        <dbReference type="ARBA" id="ARBA00005801"/>
    </source>
</evidence>
<dbReference type="GO" id="GO:0004190">
    <property type="term" value="F:aspartic-type endopeptidase activity"/>
    <property type="evidence" value="ECO:0007669"/>
    <property type="project" value="InterPro"/>
</dbReference>
<evidence type="ECO:0000313" key="4">
    <source>
        <dbReference type="EMBL" id="MVP00329.1"/>
    </source>
</evidence>
<dbReference type="RefSeq" id="WP_166541980.1">
    <property type="nucleotide sequence ID" value="NZ_RHLK01000006.1"/>
</dbReference>
<evidence type="ECO:0000256" key="2">
    <source>
        <dbReference type="SAM" id="Phobius"/>
    </source>
</evidence>
<comment type="caution">
    <text evidence="4">The sequence shown here is derived from an EMBL/GenBank/DDBJ whole genome shotgun (WGS) entry which is preliminary data.</text>
</comment>
<reference evidence="4 5" key="1">
    <citation type="journal article" date="2019" name="Microorganisms">
        <title>Paenibacillus lutrae sp. nov., A Chitinolytic Species Isolated from A River Otter in Castril Natural Park, Granada, Spain.</title>
        <authorList>
            <person name="Rodriguez M."/>
            <person name="Reina J.C."/>
            <person name="Bejar V."/>
            <person name="Llamas I."/>
        </authorList>
    </citation>
    <scope>NUCLEOTIDE SEQUENCE [LARGE SCALE GENOMIC DNA]</scope>
    <source>
        <strain evidence="4 5">N10</strain>
    </source>
</reference>
<evidence type="ECO:0000259" key="3">
    <source>
        <dbReference type="Pfam" id="PF01478"/>
    </source>
</evidence>
<dbReference type="Proteomes" id="UP000490800">
    <property type="component" value="Unassembled WGS sequence"/>
</dbReference>
<dbReference type="PANTHER" id="PTHR30487">
    <property type="entry name" value="TYPE 4 PREPILIN-LIKE PROTEINS LEADER PEPTIDE-PROCESSING ENZYME"/>
    <property type="match status" value="1"/>
</dbReference>
<protein>
    <submittedName>
        <fullName evidence="4">Prepilin peptidase</fullName>
    </submittedName>
</protein>
<dbReference type="Pfam" id="PF01478">
    <property type="entry name" value="Peptidase_A24"/>
    <property type="match status" value="1"/>
</dbReference>
<keyword evidence="2" id="KW-1133">Transmembrane helix</keyword>
<comment type="similarity">
    <text evidence="1">Belongs to the peptidase A24 family.</text>
</comment>
<dbReference type="EMBL" id="RHLK01000006">
    <property type="protein sequence ID" value="MVP00329.1"/>
    <property type="molecule type" value="Genomic_DNA"/>
</dbReference>
<organism evidence="4 5">
    <name type="scientific">Paenibacillus lutrae</name>
    <dbReference type="NCBI Taxonomy" id="2078573"/>
    <lineage>
        <taxon>Bacteria</taxon>
        <taxon>Bacillati</taxon>
        <taxon>Bacillota</taxon>
        <taxon>Bacilli</taxon>
        <taxon>Bacillales</taxon>
        <taxon>Paenibacillaceae</taxon>
        <taxon>Paenibacillus</taxon>
    </lineage>
</organism>
<accession>A0A7X3FID3</accession>